<feature type="region of interest" description="Disordered" evidence="1">
    <location>
        <begin position="143"/>
        <end position="213"/>
    </location>
</feature>
<accession>A0A6G8PZP9</accession>
<dbReference type="EMBL" id="CP045121">
    <property type="protein sequence ID" value="QIN79691.1"/>
    <property type="molecule type" value="Genomic_DNA"/>
</dbReference>
<reference evidence="2 3" key="1">
    <citation type="submission" date="2019-10" db="EMBL/GenBank/DDBJ databases">
        <title>Rubrobacter sp nov SCSIO 52915 isolated from a deep-sea sediment in the South China Sea.</title>
        <authorList>
            <person name="Chen R.W."/>
        </authorList>
    </citation>
    <scope>NUCLEOTIDE SEQUENCE [LARGE SCALE GENOMIC DNA]</scope>
    <source>
        <strain evidence="2 3">SCSIO 52915</strain>
    </source>
</reference>
<protein>
    <submittedName>
        <fullName evidence="2">Uncharacterized protein</fullName>
    </submittedName>
</protein>
<sequence>MERDPGGAYGQTGSTGGATGQAKQQGQQIAAQARQQASKLASQGGEQVKGQLANQKHNAAQRIAPVQTALRETAHQLRNQGQAPSAEYVDRATDQVERFSDYLRETDVDEMIGEVRGFARRRPGLFLGGAATLGFLASRFLKSSSQEQLSHPGGRYETTGTALNGSEVRYGAGQPTALPPGAVEGEHPADALPFSERERMDSSGGAPIPPREY</sequence>
<proteinExistence type="predicted"/>
<organism evidence="2 3">
    <name type="scientific">Rubrobacter marinus</name>
    <dbReference type="NCBI Taxonomy" id="2653852"/>
    <lineage>
        <taxon>Bacteria</taxon>
        <taxon>Bacillati</taxon>
        <taxon>Actinomycetota</taxon>
        <taxon>Rubrobacteria</taxon>
        <taxon>Rubrobacterales</taxon>
        <taxon>Rubrobacteraceae</taxon>
        <taxon>Rubrobacter</taxon>
    </lineage>
</organism>
<dbReference type="AlphaFoldDB" id="A0A6G8PZP9"/>
<keyword evidence="3" id="KW-1185">Reference proteome</keyword>
<feature type="compositionally biased region" description="Basic and acidic residues" evidence="1">
    <location>
        <begin position="184"/>
        <end position="201"/>
    </location>
</feature>
<gene>
    <name evidence="2" type="ORF">GBA65_15430</name>
</gene>
<feature type="compositionally biased region" description="Gly residues" evidence="1">
    <location>
        <begin position="7"/>
        <end position="19"/>
    </location>
</feature>
<dbReference type="RefSeq" id="WP_166397365.1">
    <property type="nucleotide sequence ID" value="NZ_CP045121.1"/>
</dbReference>
<feature type="region of interest" description="Disordered" evidence="1">
    <location>
        <begin position="1"/>
        <end position="62"/>
    </location>
</feature>
<name>A0A6G8PZP9_9ACTN</name>
<evidence type="ECO:0000313" key="3">
    <source>
        <dbReference type="Proteomes" id="UP000502706"/>
    </source>
</evidence>
<evidence type="ECO:0000313" key="2">
    <source>
        <dbReference type="EMBL" id="QIN79691.1"/>
    </source>
</evidence>
<dbReference type="KEGG" id="rmar:GBA65_15430"/>
<feature type="compositionally biased region" description="Low complexity" evidence="1">
    <location>
        <begin position="20"/>
        <end position="37"/>
    </location>
</feature>
<dbReference type="Proteomes" id="UP000502706">
    <property type="component" value="Chromosome"/>
</dbReference>
<evidence type="ECO:0000256" key="1">
    <source>
        <dbReference type="SAM" id="MobiDB-lite"/>
    </source>
</evidence>